<evidence type="ECO:0000313" key="7">
    <source>
        <dbReference type="EMBL" id="GEP58616.1"/>
    </source>
</evidence>
<feature type="domain" description="Methyltransferase type 11" evidence="6">
    <location>
        <begin position="40"/>
        <end position="134"/>
    </location>
</feature>
<dbReference type="InterPro" id="IPR050723">
    <property type="entry name" value="CFA/CMAS"/>
</dbReference>
<comment type="similarity">
    <text evidence="1">Belongs to the CFA/CMAS family.</text>
</comment>
<reference evidence="7 8" key="1">
    <citation type="submission" date="2019-07" db="EMBL/GenBank/DDBJ databases">
        <title>Whole genome shotgun sequence of Reyranella soli NBRC 108950.</title>
        <authorList>
            <person name="Hosoyama A."/>
            <person name="Uohara A."/>
            <person name="Ohji S."/>
            <person name="Ichikawa N."/>
        </authorList>
    </citation>
    <scope>NUCLEOTIDE SEQUENCE [LARGE SCALE GENOMIC DNA]</scope>
    <source>
        <strain evidence="7 8">NBRC 108950</strain>
    </source>
</reference>
<dbReference type="Proteomes" id="UP000321058">
    <property type="component" value="Unassembled WGS sequence"/>
</dbReference>
<evidence type="ECO:0000256" key="4">
    <source>
        <dbReference type="ARBA" id="ARBA00022691"/>
    </source>
</evidence>
<dbReference type="AlphaFoldDB" id="A0A512NI58"/>
<evidence type="ECO:0000256" key="3">
    <source>
        <dbReference type="ARBA" id="ARBA00022679"/>
    </source>
</evidence>
<dbReference type="Pfam" id="PF08241">
    <property type="entry name" value="Methyltransf_11"/>
    <property type="match status" value="1"/>
</dbReference>
<comment type="caution">
    <text evidence="7">The sequence shown here is derived from an EMBL/GenBank/DDBJ whole genome shotgun (WGS) entry which is preliminary data.</text>
</comment>
<dbReference type="RefSeq" id="WP_147154016.1">
    <property type="nucleotide sequence ID" value="NZ_BKAJ01000106.1"/>
</dbReference>
<dbReference type="PANTHER" id="PTHR43667">
    <property type="entry name" value="CYCLOPROPANE-FATTY-ACYL-PHOSPHOLIPID SYNTHASE"/>
    <property type="match status" value="1"/>
</dbReference>
<evidence type="ECO:0000256" key="5">
    <source>
        <dbReference type="ARBA" id="ARBA00023098"/>
    </source>
</evidence>
<dbReference type="GO" id="GO:0008757">
    <property type="term" value="F:S-adenosylmethionine-dependent methyltransferase activity"/>
    <property type="evidence" value="ECO:0007669"/>
    <property type="project" value="InterPro"/>
</dbReference>
<keyword evidence="2" id="KW-0489">Methyltransferase</keyword>
<dbReference type="GO" id="GO:0032259">
    <property type="term" value="P:methylation"/>
    <property type="evidence" value="ECO:0007669"/>
    <property type="project" value="UniProtKB-KW"/>
</dbReference>
<evidence type="ECO:0000313" key="8">
    <source>
        <dbReference type="Proteomes" id="UP000321058"/>
    </source>
</evidence>
<dbReference type="OrthoDB" id="7351887at2"/>
<dbReference type="SUPFAM" id="SSF53335">
    <property type="entry name" value="S-adenosyl-L-methionine-dependent methyltransferases"/>
    <property type="match status" value="1"/>
</dbReference>
<protein>
    <recommendedName>
        <fullName evidence="6">Methyltransferase type 11 domain-containing protein</fullName>
    </recommendedName>
</protein>
<proteinExistence type="inferred from homology"/>
<dbReference type="Gene3D" id="3.40.50.150">
    <property type="entry name" value="Vaccinia Virus protein VP39"/>
    <property type="match status" value="1"/>
</dbReference>
<dbReference type="InterPro" id="IPR013216">
    <property type="entry name" value="Methyltransf_11"/>
</dbReference>
<organism evidence="7 8">
    <name type="scientific">Reyranella soli</name>
    <dbReference type="NCBI Taxonomy" id="1230389"/>
    <lineage>
        <taxon>Bacteria</taxon>
        <taxon>Pseudomonadati</taxon>
        <taxon>Pseudomonadota</taxon>
        <taxon>Alphaproteobacteria</taxon>
        <taxon>Hyphomicrobiales</taxon>
        <taxon>Reyranellaceae</taxon>
        <taxon>Reyranella</taxon>
    </lineage>
</organism>
<dbReference type="EMBL" id="BKAJ01000106">
    <property type="protein sequence ID" value="GEP58616.1"/>
    <property type="molecule type" value="Genomic_DNA"/>
</dbReference>
<keyword evidence="4" id="KW-0949">S-adenosyl-L-methionine</keyword>
<name>A0A512NI58_9HYPH</name>
<keyword evidence="5" id="KW-0443">Lipid metabolism</keyword>
<sequence length="261" mass="30939">MTDLPADKGYKYVPEDRSKRATRIADEIERLVGVSGLRVLDVGCHRGEIATALADRYGCEVIGVDIEAQPNWDELNQHPRIKVVEGDIAQPLSSLANESFDRIISISAWEHIRHPWSALQQCQRYLRIDGKFYLFSMLYRSAGASHLLHRIEERWPHLLFPPEEIRERLNVPKLGYAFWCNKLTYQQYLFYFRKLGFHVTFERFNQDMFDHKTFRQYEQRLELYPMWDLKTDFFKVVLEFDSAHPKQPIADMVYRLRHPSS</sequence>
<dbReference type="GO" id="GO:0006629">
    <property type="term" value="P:lipid metabolic process"/>
    <property type="evidence" value="ECO:0007669"/>
    <property type="project" value="UniProtKB-KW"/>
</dbReference>
<dbReference type="CDD" id="cd02440">
    <property type="entry name" value="AdoMet_MTases"/>
    <property type="match status" value="1"/>
</dbReference>
<evidence type="ECO:0000256" key="1">
    <source>
        <dbReference type="ARBA" id="ARBA00010815"/>
    </source>
</evidence>
<dbReference type="InterPro" id="IPR029063">
    <property type="entry name" value="SAM-dependent_MTases_sf"/>
</dbReference>
<keyword evidence="8" id="KW-1185">Reference proteome</keyword>
<evidence type="ECO:0000256" key="2">
    <source>
        <dbReference type="ARBA" id="ARBA00022603"/>
    </source>
</evidence>
<accession>A0A512NI58</accession>
<evidence type="ECO:0000259" key="6">
    <source>
        <dbReference type="Pfam" id="PF08241"/>
    </source>
</evidence>
<gene>
    <name evidence="7" type="ORF">RSO01_57820</name>
</gene>
<keyword evidence="3" id="KW-0808">Transferase</keyword>
<dbReference type="PANTHER" id="PTHR43667:SF1">
    <property type="entry name" value="CYCLOPROPANE-FATTY-ACYL-PHOSPHOLIPID SYNTHASE"/>
    <property type="match status" value="1"/>
</dbReference>